<sequence>MAGYGYERMKLKEYLGIEWIENGFDETGQHDNKPIRHANDLDCTFDDIKKCQWRNVREQEALDSLDFHLFEKIDFKEFPVLQIRPGPSRLARGSDKKFKIVFKMTTSLYLGNA</sequence>
<accession>J9EDG8</accession>
<organism evidence="1 2">
    <name type="scientific">Wuchereria bancrofti</name>
    <dbReference type="NCBI Taxonomy" id="6293"/>
    <lineage>
        <taxon>Eukaryota</taxon>
        <taxon>Metazoa</taxon>
        <taxon>Ecdysozoa</taxon>
        <taxon>Nematoda</taxon>
        <taxon>Chromadorea</taxon>
        <taxon>Rhabditida</taxon>
        <taxon>Spirurina</taxon>
        <taxon>Spiruromorpha</taxon>
        <taxon>Filarioidea</taxon>
        <taxon>Onchocercidae</taxon>
        <taxon>Wuchereria</taxon>
    </lineage>
</organism>
<evidence type="ECO:0000313" key="2">
    <source>
        <dbReference type="Proteomes" id="UP000004810"/>
    </source>
</evidence>
<evidence type="ECO:0000313" key="1">
    <source>
        <dbReference type="EMBL" id="EJW75037.1"/>
    </source>
</evidence>
<name>J9EDG8_WUCBA</name>
<comment type="caution">
    <text evidence="1">The sequence shown here is derived from an EMBL/GenBank/DDBJ whole genome shotgun (WGS) entry which is preliminary data.</text>
</comment>
<gene>
    <name evidence="1" type="ORF">WUBG_14061</name>
</gene>
<proteinExistence type="predicted"/>
<dbReference type="Proteomes" id="UP000004810">
    <property type="component" value="Unassembled WGS sequence"/>
</dbReference>
<protein>
    <submittedName>
        <fullName evidence="1">Uncharacterized protein</fullName>
    </submittedName>
</protein>
<dbReference type="AlphaFoldDB" id="J9EDG8"/>
<dbReference type="EMBL" id="ADBV01011202">
    <property type="protein sequence ID" value="EJW75037.1"/>
    <property type="molecule type" value="Genomic_DNA"/>
</dbReference>
<reference evidence="2" key="1">
    <citation type="submission" date="2012-08" db="EMBL/GenBank/DDBJ databases">
        <title>The Genome Sequence of Wuchereria bancrofti.</title>
        <authorList>
            <person name="Nutman T.B."/>
            <person name="Fink D.L."/>
            <person name="Russ C."/>
            <person name="Young S."/>
            <person name="Zeng Q."/>
            <person name="Koehrsen M."/>
            <person name="Alvarado L."/>
            <person name="Berlin A."/>
            <person name="Chapman S.B."/>
            <person name="Chen Z."/>
            <person name="Freedman E."/>
            <person name="Gellesch M."/>
            <person name="Goldberg J."/>
            <person name="Griggs A."/>
            <person name="Gujja S."/>
            <person name="Heilman E.R."/>
            <person name="Heiman D."/>
            <person name="Hepburn T."/>
            <person name="Howarth C."/>
            <person name="Jen D."/>
            <person name="Larson L."/>
            <person name="Lewis B."/>
            <person name="Mehta T."/>
            <person name="Park D."/>
            <person name="Pearson M."/>
            <person name="Roberts A."/>
            <person name="Saif S."/>
            <person name="Shea T."/>
            <person name="Shenoy N."/>
            <person name="Sisk P."/>
            <person name="Stolte C."/>
            <person name="Sykes S."/>
            <person name="Walk T."/>
            <person name="White J."/>
            <person name="Yandava C."/>
            <person name="Haas B."/>
            <person name="Henn M.R."/>
            <person name="Nusbaum C."/>
            <person name="Birren B."/>
        </authorList>
    </citation>
    <scope>NUCLEOTIDE SEQUENCE [LARGE SCALE GENOMIC DNA]</scope>
    <source>
        <strain evidence="2">NA</strain>
    </source>
</reference>